<dbReference type="Proteomes" id="UP000019367">
    <property type="component" value="Segment"/>
</dbReference>
<dbReference type="EMBL" id="KF977490">
    <property type="protein sequence ID" value="AHJ10778.1"/>
    <property type="molecule type" value="Genomic_DNA"/>
</dbReference>
<keyword evidence="2" id="KW-1185">Reference proteome</keyword>
<organism evidence="1 2">
    <name type="scientific">Rhizobium phage vB_RglS_P106B</name>
    <dbReference type="NCBI Taxonomy" id="1458697"/>
    <lineage>
        <taxon>Viruses</taxon>
        <taxon>Duplodnaviria</taxon>
        <taxon>Heunggongvirae</taxon>
        <taxon>Uroviricota</taxon>
        <taxon>Caudoviricetes</taxon>
        <taxon>Rigallicvirus</taxon>
        <taxon>Rigallicvirus P106B</taxon>
    </lineage>
</organism>
<protein>
    <submittedName>
        <fullName evidence="1">Uncharacterized protein</fullName>
    </submittedName>
</protein>
<evidence type="ECO:0000313" key="1">
    <source>
        <dbReference type="EMBL" id="AHJ10778.1"/>
    </source>
</evidence>
<reference evidence="1 2" key="1">
    <citation type="journal article" date="2015" name="Microbiology">
        <title>Genomic and phenotypic characterization of Rhizobium gallicum phage vB_RglS_P106B.</title>
        <authorList>
            <person name="Halmillawewa A.P."/>
            <person name="Restrepo-Cordoba M."/>
            <person name="Yost C.K."/>
            <person name="Hynes M.F."/>
        </authorList>
    </citation>
    <scope>NUCLEOTIDE SEQUENCE [LARGE SCALE GENOMIC DNA]</scope>
</reference>
<gene>
    <name evidence="1" type="ORF">P106B_95</name>
</gene>
<dbReference type="KEGG" id="vg:18503041"/>
<dbReference type="GeneID" id="18503041"/>
<proteinExistence type="predicted"/>
<accession>W6E9V0</accession>
<evidence type="ECO:0000313" key="2">
    <source>
        <dbReference type="Proteomes" id="UP000019367"/>
    </source>
</evidence>
<name>W6E9V0_9CAUD</name>
<sequence length="81" mass="9873">MTLEEFVEIAQRQLDEERDVLERIAIQWQDWTRLDYKMIDEYRQFECFTPDDIIRVQVEQVGDSAQARKFLFKLIEMGKVE</sequence>
<dbReference type="RefSeq" id="YP_009006021.1">
    <property type="nucleotide sequence ID" value="NC_023566.1"/>
</dbReference>